<keyword evidence="2" id="KW-0812">Transmembrane</keyword>
<organism evidence="3 4">
    <name type="scientific">Anopheles farauti</name>
    <dbReference type="NCBI Taxonomy" id="69004"/>
    <lineage>
        <taxon>Eukaryota</taxon>
        <taxon>Metazoa</taxon>
        <taxon>Ecdysozoa</taxon>
        <taxon>Arthropoda</taxon>
        <taxon>Hexapoda</taxon>
        <taxon>Insecta</taxon>
        <taxon>Pterygota</taxon>
        <taxon>Neoptera</taxon>
        <taxon>Endopterygota</taxon>
        <taxon>Diptera</taxon>
        <taxon>Nematocera</taxon>
        <taxon>Culicoidea</taxon>
        <taxon>Culicidae</taxon>
        <taxon>Anophelinae</taxon>
        <taxon>Anopheles</taxon>
    </lineage>
</organism>
<dbReference type="Proteomes" id="UP000075886">
    <property type="component" value="Unassembled WGS sequence"/>
</dbReference>
<reference evidence="4" key="1">
    <citation type="submission" date="2014-01" db="EMBL/GenBank/DDBJ databases">
        <title>The Genome Sequence of Anopheles farauti FAR1 (V2).</title>
        <authorList>
            <consortium name="The Broad Institute Genomics Platform"/>
            <person name="Neafsey D.E."/>
            <person name="Besansky N."/>
            <person name="Howell P."/>
            <person name="Walton C."/>
            <person name="Young S.K."/>
            <person name="Zeng Q."/>
            <person name="Gargeya S."/>
            <person name="Fitzgerald M."/>
            <person name="Haas B."/>
            <person name="Abouelleil A."/>
            <person name="Allen A.W."/>
            <person name="Alvarado L."/>
            <person name="Arachchi H.M."/>
            <person name="Berlin A.M."/>
            <person name="Chapman S.B."/>
            <person name="Gainer-Dewar J."/>
            <person name="Goldberg J."/>
            <person name="Griggs A."/>
            <person name="Gujja S."/>
            <person name="Hansen M."/>
            <person name="Howarth C."/>
            <person name="Imamovic A."/>
            <person name="Ireland A."/>
            <person name="Larimer J."/>
            <person name="McCowan C."/>
            <person name="Murphy C."/>
            <person name="Pearson M."/>
            <person name="Poon T.W."/>
            <person name="Priest M."/>
            <person name="Roberts A."/>
            <person name="Saif S."/>
            <person name="Shea T."/>
            <person name="Sisk P."/>
            <person name="Sykes S."/>
            <person name="Wortman J."/>
            <person name="Nusbaum C."/>
            <person name="Birren B."/>
        </authorList>
    </citation>
    <scope>NUCLEOTIDE SEQUENCE [LARGE SCALE GENOMIC DNA]</scope>
    <source>
        <strain evidence="4">FAR1</strain>
    </source>
</reference>
<feature type="compositionally biased region" description="Low complexity" evidence="1">
    <location>
        <begin position="479"/>
        <end position="502"/>
    </location>
</feature>
<name>A0A182QR31_9DIPT</name>
<feature type="region of interest" description="Disordered" evidence="1">
    <location>
        <begin position="1"/>
        <end position="81"/>
    </location>
</feature>
<protein>
    <submittedName>
        <fullName evidence="3">Uncharacterized protein</fullName>
    </submittedName>
</protein>
<dbReference type="EMBL" id="AXCN02000029">
    <property type="status" value="NOT_ANNOTATED_CDS"/>
    <property type="molecule type" value="Genomic_DNA"/>
</dbReference>
<sequence length="594" mass="65940">MDIHPVPISGRDKRKLDPPRILDPAGREREIHLPREAIQKQERSLQHSLGKAFSAPNGDSESSHRVRVDERSHDHDDVVQQLQRSPVDARLRAEQLVALEVLQYVLDVVLQLERSALADLLRHHLLEVVGAAAVAGATTEHPFEIVVTVAAIPASVATVVVGGVVVIVVPVRQPVLEVVEVFARDQVRVGLELGQKAGPAQHLLVVRLDAERARHKAHAPVERGRDQILQLVALVVRAEGGRDLVGRQLLHRVLLHPHDQVVQDEMDALEVLPQVDRYVQLHRDVVRPHDEVAQAVRDLRHVRVKQQIDLGRTEPEHRREPGAAFVLFDFAQRQYDIALVQIEPLGERVHQKHAVAAQPEKQHRELVHHLELRLRRTVRPGRIRRTAAAVERPATATVRSHRGQFSFHLFAEYPIATGQCTFRVLDVVAGGRVLAHHRHRLLVFVHRDMFCSIFLLLVLLLLLLVLVHRHETVDEDVRSSSLRSSTRHSPSPVASSSSTTKPSSYVRLCCCSVITTDGDCSSVVPPSTARFCCLSRGSRSCSASSSPSSPSPSWLSSLSSASGSATAARPRFRPRCLPVSNVSRLTVFSSSGLR</sequence>
<keyword evidence="4" id="KW-1185">Reference proteome</keyword>
<proteinExistence type="predicted"/>
<evidence type="ECO:0000313" key="3">
    <source>
        <dbReference type="EnsemblMetazoa" id="AFAF015177-PA"/>
    </source>
</evidence>
<accession>A0A182QR31</accession>
<feature type="compositionally biased region" description="Basic and acidic residues" evidence="1">
    <location>
        <begin position="10"/>
        <end position="45"/>
    </location>
</feature>
<feature type="region of interest" description="Disordered" evidence="1">
    <location>
        <begin position="477"/>
        <end position="502"/>
    </location>
</feature>
<feature type="region of interest" description="Disordered" evidence="1">
    <location>
        <begin position="537"/>
        <end position="560"/>
    </location>
</feature>
<feature type="compositionally biased region" description="Basic and acidic residues" evidence="1">
    <location>
        <begin position="61"/>
        <end position="78"/>
    </location>
</feature>
<dbReference type="VEuPathDB" id="VectorBase:AFAF015177"/>
<reference evidence="3" key="2">
    <citation type="submission" date="2020-05" db="UniProtKB">
        <authorList>
            <consortium name="EnsemblMetazoa"/>
        </authorList>
    </citation>
    <scope>IDENTIFICATION</scope>
    <source>
        <strain evidence="3">FAR1</strain>
    </source>
</reference>
<feature type="transmembrane region" description="Helical" evidence="2">
    <location>
        <begin position="449"/>
        <end position="468"/>
    </location>
</feature>
<dbReference type="AlphaFoldDB" id="A0A182QR31"/>
<dbReference type="EnsemblMetazoa" id="AFAF015177-RA">
    <property type="protein sequence ID" value="AFAF015177-PA"/>
    <property type="gene ID" value="AFAF015177"/>
</dbReference>
<evidence type="ECO:0000256" key="1">
    <source>
        <dbReference type="SAM" id="MobiDB-lite"/>
    </source>
</evidence>
<evidence type="ECO:0000313" key="4">
    <source>
        <dbReference type="Proteomes" id="UP000075886"/>
    </source>
</evidence>
<keyword evidence="2" id="KW-1133">Transmembrane helix</keyword>
<evidence type="ECO:0000256" key="2">
    <source>
        <dbReference type="SAM" id="Phobius"/>
    </source>
</evidence>
<keyword evidence="2" id="KW-0472">Membrane</keyword>